<reference evidence="1" key="1">
    <citation type="submission" date="2020-09" db="EMBL/GenBank/DDBJ databases">
        <title>Genome-Enabled Discovery of Anthraquinone Biosynthesis in Senna tora.</title>
        <authorList>
            <person name="Kang S.-H."/>
            <person name="Pandey R.P."/>
            <person name="Lee C.-M."/>
            <person name="Sim J.-S."/>
            <person name="Jeong J.-T."/>
            <person name="Choi B.-S."/>
            <person name="Jung M."/>
            <person name="Ginzburg D."/>
            <person name="Zhao K."/>
            <person name="Won S.Y."/>
            <person name="Oh T.-J."/>
            <person name="Yu Y."/>
            <person name="Kim N.-H."/>
            <person name="Lee O.R."/>
            <person name="Lee T.-H."/>
            <person name="Bashyal P."/>
            <person name="Kim T.-S."/>
            <person name="Lee W.-H."/>
            <person name="Kawkins C."/>
            <person name="Kim C.-K."/>
            <person name="Kim J.S."/>
            <person name="Ahn B.O."/>
            <person name="Rhee S.Y."/>
            <person name="Sohng J.K."/>
        </authorList>
    </citation>
    <scope>NUCLEOTIDE SEQUENCE</scope>
    <source>
        <tissue evidence="1">Leaf</tissue>
    </source>
</reference>
<protein>
    <submittedName>
        <fullName evidence="1">Uncharacterized protein</fullName>
    </submittedName>
</protein>
<dbReference type="EMBL" id="JAAIUW010000005">
    <property type="protein sequence ID" value="KAF7830484.1"/>
    <property type="molecule type" value="Genomic_DNA"/>
</dbReference>
<gene>
    <name evidence="1" type="ORF">G2W53_012817</name>
</gene>
<name>A0A834TYP6_9FABA</name>
<keyword evidence="2" id="KW-1185">Reference proteome</keyword>
<proteinExistence type="predicted"/>
<evidence type="ECO:0000313" key="1">
    <source>
        <dbReference type="EMBL" id="KAF7830484.1"/>
    </source>
</evidence>
<sequence>MGIIYASSLFYVTTNWMIEENYERPNPGL</sequence>
<dbReference type="Proteomes" id="UP000634136">
    <property type="component" value="Unassembled WGS sequence"/>
</dbReference>
<evidence type="ECO:0000313" key="2">
    <source>
        <dbReference type="Proteomes" id="UP000634136"/>
    </source>
</evidence>
<accession>A0A834TYP6</accession>
<dbReference type="AlphaFoldDB" id="A0A834TYP6"/>
<organism evidence="1 2">
    <name type="scientific">Senna tora</name>
    <dbReference type="NCBI Taxonomy" id="362788"/>
    <lineage>
        <taxon>Eukaryota</taxon>
        <taxon>Viridiplantae</taxon>
        <taxon>Streptophyta</taxon>
        <taxon>Embryophyta</taxon>
        <taxon>Tracheophyta</taxon>
        <taxon>Spermatophyta</taxon>
        <taxon>Magnoliopsida</taxon>
        <taxon>eudicotyledons</taxon>
        <taxon>Gunneridae</taxon>
        <taxon>Pentapetalae</taxon>
        <taxon>rosids</taxon>
        <taxon>fabids</taxon>
        <taxon>Fabales</taxon>
        <taxon>Fabaceae</taxon>
        <taxon>Caesalpinioideae</taxon>
        <taxon>Cassia clade</taxon>
        <taxon>Senna</taxon>
    </lineage>
</organism>
<comment type="caution">
    <text evidence="1">The sequence shown here is derived from an EMBL/GenBank/DDBJ whole genome shotgun (WGS) entry which is preliminary data.</text>
</comment>